<dbReference type="EMBL" id="NOZP01000133">
    <property type="protein sequence ID" value="OYD14888.1"/>
    <property type="molecule type" value="Genomic_DNA"/>
</dbReference>
<comment type="caution">
    <text evidence="8">The sequence shown here is derived from an EMBL/GenBank/DDBJ whole genome shotgun (WGS) entry which is preliminary data.</text>
</comment>
<keyword evidence="3 7" id="KW-0694">RNA-binding</keyword>
<keyword evidence="5 7" id="KW-0687">Ribonucleoprotein</keyword>
<dbReference type="Gene3D" id="1.20.58.110">
    <property type="entry name" value="Ribosomal protein S20"/>
    <property type="match status" value="1"/>
</dbReference>
<name>A0A235BRD5_UNCW3</name>
<evidence type="ECO:0000256" key="5">
    <source>
        <dbReference type="ARBA" id="ARBA00023274"/>
    </source>
</evidence>
<evidence type="ECO:0000313" key="9">
    <source>
        <dbReference type="Proteomes" id="UP000215559"/>
    </source>
</evidence>
<dbReference type="GO" id="GO:0003735">
    <property type="term" value="F:structural constituent of ribosome"/>
    <property type="evidence" value="ECO:0007669"/>
    <property type="project" value="InterPro"/>
</dbReference>
<organism evidence="8 9">
    <name type="scientific">candidate division WOR-3 bacterium JGI_Cruoil_03_51_56</name>
    <dbReference type="NCBI Taxonomy" id="1973747"/>
    <lineage>
        <taxon>Bacteria</taxon>
        <taxon>Bacteria division WOR-3</taxon>
    </lineage>
</organism>
<evidence type="ECO:0000256" key="7">
    <source>
        <dbReference type="HAMAP-Rule" id="MF_00500"/>
    </source>
</evidence>
<proteinExistence type="inferred from homology"/>
<comment type="similarity">
    <text evidence="1 7">Belongs to the bacterial ribosomal protein bS20 family.</text>
</comment>
<dbReference type="GO" id="GO:0006412">
    <property type="term" value="P:translation"/>
    <property type="evidence" value="ECO:0007669"/>
    <property type="project" value="UniProtKB-UniRule"/>
</dbReference>
<dbReference type="Pfam" id="PF01649">
    <property type="entry name" value="Ribosomal_S20p"/>
    <property type="match status" value="1"/>
</dbReference>
<sequence length="99" mass="11283">MLCPGTLEAIRGGILANKSLSVLKRARQNERRRLRNRERKNSLKQAVKEIRAAGSKDDAKKLLPKVQSVIDRSARHHIIHRNTGRRLKARISREVAEAD</sequence>
<dbReference type="GO" id="GO:0070181">
    <property type="term" value="F:small ribosomal subunit rRNA binding"/>
    <property type="evidence" value="ECO:0007669"/>
    <property type="project" value="TreeGrafter"/>
</dbReference>
<dbReference type="GO" id="GO:0015935">
    <property type="term" value="C:small ribosomal subunit"/>
    <property type="evidence" value="ECO:0007669"/>
    <property type="project" value="TreeGrafter"/>
</dbReference>
<gene>
    <name evidence="7 8" type="primary">rpsT</name>
    <name evidence="8" type="ORF">CH330_07180</name>
</gene>
<evidence type="ECO:0000313" key="8">
    <source>
        <dbReference type="EMBL" id="OYD14888.1"/>
    </source>
</evidence>
<evidence type="ECO:0000256" key="1">
    <source>
        <dbReference type="ARBA" id="ARBA00007634"/>
    </source>
</evidence>
<keyword evidence="2 7" id="KW-0699">rRNA-binding</keyword>
<dbReference type="Proteomes" id="UP000215559">
    <property type="component" value="Unassembled WGS sequence"/>
</dbReference>
<keyword evidence="4 7" id="KW-0689">Ribosomal protein</keyword>
<dbReference type="InterPro" id="IPR036510">
    <property type="entry name" value="Ribosomal_bS20_sf"/>
</dbReference>
<reference evidence="8 9" key="1">
    <citation type="submission" date="2017-07" db="EMBL/GenBank/DDBJ databases">
        <title>Recovery of genomes from metagenomes via a dereplication, aggregation, and scoring strategy.</title>
        <authorList>
            <person name="Sieber C.M."/>
            <person name="Probst A.J."/>
            <person name="Sharrar A."/>
            <person name="Thomas B.C."/>
            <person name="Hess M."/>
            <person name="Tringe S.G."/>
            <person name="Banfield J.F."/>
        </authorList>
    </citation>
    <scope>NUCLEOTIDE SEQUENCE [LARGE SCALE GENOMIC DNA]</scope>
    <source>
        <strain evidence="8">JGI_Cruoil_03_51_56</strain>
    </source>
</reference>
<dbReference type="NCBIfam" id="TIGR00029">
    <property type="entry name" value="S20"/>
    <property type="match status" value="1"/>
</dbReference>
<dbReference type="HAMAP" id="MF_00500">
    <property type="entry name" value="Ribosomal_bS20"/>
    <property type="match status" value="1"/>
</dbReference>
<evidence type="ECO:0000256" key="2">
    <source>
        <dbReference type="ARBA" id="ARBA00022730"/>
    </source>
</evidence>
<evidence type="ECO:0000256" key="3">
    <source>
        <dbReference type="ARBA" id="ARBA00022884"/>
    </source>
</evidence>
<dbReference type="InterPro" id="IPR002583">
    <property type="entry name" value="Ribosomal_bS20"/>
</dbReference>
<protein>
    <recommendedName>
        <fullName evidence="6 7">Small ribosomal subunit protein bS20</fullName>
    </recommendedName>
</protein>
<dbReference type="PANTHER" id="PTHR33398:SF1">
    <property type="entry name" value="SMALL RIBOSOMAL SUBUNIT PROTEIN BS20C"/>
    <property type="match status" value="1"/>
</dbReference>
<comment type="function">
    <text evidence="7">Binds directly to 16S ribosomal RNA.</text>
</comment>
<evidence type="ECO:0000256" key="4">
    <source>
        <dbReference type="ARBA" id="ARBA00022980"/>
    </source>
</evidence>
<dbReference type="GO" id="GO:0005829">
    <property type="term" value="C:cytosol"/>
    <property type="evidence" value="ECO:0007669"/>
    <property type="project" value="TreeGrafter"/>
</dbReference>
<dbReference type="AlphaFoldDB" id="A0A235BRD5"/>
<dbReference type="PANTHER" id="PTHR33398">
    <property type="entry name" value="30S RIBOSOMAL PROTEIN S20"/>
    <property type="match status" value="1"/>
</dbReference>
<accession>A0A235BRD5</accession>
<dbReference type="SUPFAM" id="SSF46992">
    <property type="entry name" value="Ribosomal protein S20"/>
    <property type="match status" value="1"/>
</dbReference>
<evidence type="ECO:0000256" key="6">
    <source>
        <dbReference type="ARBA" id="ARBA00035136"/>
    </source>
</evidence>